<reference evidence="4 5" key="1">
    <citation type="submission" date="2017-11" db="EMBL/GenBank/DDBJ databases">
        <title>Genome sequence of Lysinibacillus sphaericus, a lignin-degrading bacteria isolated from municipal solid waste soil.</title>
        <authorList>
            <person name="Persinoti G.F."/>
            <person name="Paixao D.A."/>
            <person name="Bugg T.D."/>
            <person name="Squina F.M."/>
        </authorList>
    </citation>
    <scope>NUCLEOTIDE SEQUENCE [LARGE SCALE GENOMIC DNA]</scope>
    <source>
        <strain evidence="4 5">A1</strain>
    </source>
</reference>
<name>A0A2S5D2D5_LYSSH</name>
<keyword evidence="2" id="KW-0175">Coiled coil</keyword>
<dbReference type="CDD" id="cd14667">
    <property type="entry name" value="3D_containing_proteins"/>
    <property type="match status" value="1"/>
</dbReference>
<feature type="coiled-coil region" evidence="2">
    <location>
        <begin position="50"/>
        <end position="80"/>
    </location>
</feature>
<dbReference type="PANTHER" id="PTHR39160">
    <property type="entry name" value="CELL WALL-BINDING PROTEIN YOCH"/>
    <property type="match status" value="1"/>
</dbReference>
<organism evidence="4 5">
    <name type="scientific">Lysinibacillus sphaericus</name>
    <name type="common">Bacillus sphaericus</name>
    <dbReference type="NCBI Taxonomy" id="1421"/>
    <lineage>
        <taxon>Bacteria</taxon>
        <taxon>Bacillati</taxon>
        <taxon>Bacillota</taxon>
        <taxon>Bacilli</taxon>
        <taxon>Bacillales</taxon>
        <taxon>Bacillaceae</taxon>
        <taxon>Lysinibacillus</taxon>
    </lineage>
</organism>
<sequence>MNVYKAITFIVLLLFMLKNFTLENKITYVSSDKGEELLQYSSKHKLAASMDMIRNKAITLRQERLQIEKEKQKIENETMHKKGIILPVEQNKNSFSKKKAPINSNPEKQEPSAKKWMQFNASYYGPDCYGCSGITVTGINVRETYYYNGMRIVAVDPKVISLGTIVEIRTPYESFIAIAADKGGAIKGFKLDILVESEEVATQYGRHAVQLRIVQLP</sequence>
<dbReference type="InterPro" id="IPR036908">
    <property type="entry name" value="RlpA-like_sf"/>
</dbReference>
<dbReference type="InterPro" id="IPR051933">
    <property type="entry name" value="Resuscitation_pf_RpfB"/>
</dbReference>
<dbReference type="Proteomes" id="UP000237319">
    <property type="component" value="Unassembled WGS sequence"/>
</dbReference>
<evidence type="ECO:0000259" key="3">
    <source>
        <dbReference type="Pfam" id="PF06725"/>
    </source>
</evidence>
<accession>A0A2S5D2D5</accession>
<evidence type="ECO:0000313" key="5">
    <source>
        <dbReference type="Proteomes" id="UP000237319"/>
    </source>
</evidence>
<keyword evidence="5" id="KW-1185">Reference proteome</keyword>
<proteinExistence type="predicted"/>
<dbReference type="GO" id="GO:0019867">
    <property type="term" value="C:outer membrane"/>
    <property type="evidence" value="ECO:0007669"/>
    <property type="project" value="InterPro"/>
</dbReference>
<dbReference type="PANTHER" id="PTHR39160:SF6">
    <property type="entry name" value="CELL WALL-BINDING PROTEIN YOCH"/>
    <property type="match status" value="1"/>
</dbReference>
<dbReference type="Gene3D" id="2.40.40.10">
    <property type="entry name" value="RlpA-like domain"/>
    <property type="match status" value="1"/>
</dbReference>
<dbReference type="InterPro" id="IPR010611">
    <property type="entry name" value="3D_dom"/>
</dbReference>
<comment type="caution">
    <text evidence="4">The sequence shown here is derived from an EMBL/GenBank/DDBJ whole genome shotgun (WGS) entry which is preliminary data.</text>
</comment>
<feature type="domain" description="3D" evidence="3">
    <location>
        <begin position="152"/>
        <end position="214"/>
    </location>
</feature>
<dbReference type="GO" id="GO:0009254">
    <property type="term" value="P:peptidoglycan turnover"/>
    <property type="evidence" value="ECO:0007669"/>
    <property type="project" value="InterPro"/>
</dbReference>
<dbReference type="AlphaFoldDB" id="A0A2S5D2D5"/>
<dbReference type="EMBL" id="PGLV01000001">
    <property type="protein sequence ID" value="POZ57235.1"/>
    <property type="molecule type" value="Genomic_DNA"/>
</dbReference>
<evidence type="ECO:0000256" key="2">
    <source>
        <dbReference type="SAM" id="Coils"/>
    </source>
</evidence>
<dbReference type="RefSeq" id="WP_103977108.1">
    <property type="nucleotide sequence ID" value="NZ_PGLV01000001.1"/>
</dbReference>
<evidence type="ECO:0000313" key="4">
    <source>
        <dbReference type="EMBL" id="POZ57235.1"/>
    </source>
</evidence>
<gene>
    <name evidence="4" type="primary">yocH_1</name>
    <name evidence="4" type="ORF">LYSIN_02019</name>
</gene>
<keyword evidence="1" id="KW-0732">Signal</keyword>
<dbReference type="Pfam" id="PF06725">
    <property type="entry name" value="3D"/>
    <property type="match status" value="1"/>
</dbReference>
<protein>
    <submittedName>
        <fullName evidence="4">Cell wall-binding protein YocH</fullName>
    </submittedName>
</protein>
<dbReference type="InterPro" id="IPR059180">
    <property type="entry name" value="3D_YorM"/>
</dbReference>
<dbReference type="GO" id="GO:0004553">
    <property type="term" value="F:hydrolase activity, hydrolyzing O-glycosyl compounds"/>
    <property type="evidence" value="ECO:0007669"/>
    <property type="project" value="InterPro"/>
</dbReference>
<evidence type="ECO:0000256" key="1">
    <source>
        <dbReference type="ARBA" id="ARBA00022729"/>
    </source>
</evidence>
<dbReference type="SUPFAM" id="SSF50685">
    <property type="entry name" value="Barwin-like endoglucanases"/>
    <property type="match status" value="1"/>
</dbReference>